<evidence type="ECO:0000313" key="2">
    <source>
        <dbReference type="EMBL" id="CAI3986339.1"/>
    </source>
</evidence>
<dbReference type="AlphaFoldDB" id="A0A9P1C798"/>
<sequence>MAPVRFLSTPSQPQSQPQVHAAEAMRPFTNEISMLFSSGVSGGNRRRILCYGDSLTAGFYDGGRWFQPYGRMLADELAAYGGRCEVVVCGLSGKSAEDMATNTNSTLVDVCGISWKGISRVLREDGPFDLAILMAGTNDLPYPSKRCAAATNILQLHTACHAVGVPTLAIAMPPAPCGSELWCRDREQLLKQMKNLFSKFARDAKLNYHMMTFFDPADLLRPDDKMLWDCDGLHFSQIGSVVLGKCLAKMILEMQNPHGDFSRQIRGRQLPTSPISRQQWAMKAQSTLPPLQTSYAWNTKSCKNSCKKPELFIGRYVKLGCF</sequence>
<evidence type="ECO:0000259" key="1">
    <source>
        <dbReference type="Pfam" id="PF13472"/>
    </source>
</evidence>
<protein>
    <submittedName>
        <fullName evidence="3">Zinc transporter ZIP12</fullName>
    </submittedName>
</protein>
<dbReference type="EMBL" id="CAMXCT010001073">
    <property type="protein sequence ID" value="CAI3986339.1"/>
    <property type="molecule type" value="Genomic_DNA"/>
</dbReference>
<keyword evidence="4" id="KW-1185">Reference proteome</keyword>
<dbReference type="InterPro" id="IPR013830">
    <property type="entry name" value="SGNH_hydro"/>
</dbReference>
<dbReference type="PANTHER" id="PTHR30383">
    <property type="entry name" value="THIOESTERASE 1/PROTEASE 1/LYSOPHOSPHOLIPASE L1"/>
    <property type="match status" value="1"/>
</dbReference>
<accession>A0A9P1C798</accession>
<dbReference type="PANTHER" id="PTHR30383:SF5">
    <property type="entry name" value="SGNH HYDROLASE-TYPE ESTERASE DOMAIN-CONTAINING PROTEIN"/>
    <property type="match status" value="1"/>
</dbReference>
<dbReference type="Pfam" id="PF13472">
    <property type="entry name" value="Lipase_GDSL_2"/>
    <property type="match status" value="1"/>
</dbReference>
<evidence type="ECO:0000313" key="3">
    <source>
        <dbReference type="EMBL" id="CAL4773651.1"/>
    </source>
</evidence>
<dbReference type="InterPro" id="IPR036514">
    <property type="entry name" value="SGNH_hydro_sf"/>
</dbReference>
<dbReference type="SUPFAM" id="SSF52266">
    <property type="entry name" value="SGNH hydrolase"/>
    <property type="match status" value="1"/>
</dbReference>
<comment type="caution">
    <text evidence="2">The sequence shown here is derived from an EMBL/GenBank/DDBJ whole genome shotgun (WGS) entry which is preliminary data.</text>
</comment>
<feature type="domain" description="SGNH hydrolase-type esterase" evidence="1">
    <location>
        <begin position="50"/>
        <end position="239"/>
    </location>
</feature>
<reference evidence="3 4" key="2">
    <citation type="submission" date="2024-05" db="EMBL/GenBank/DDBJ databases">
        <authorList>
            <person name="Chen Y."/>
            <person name="Shah S."/>
            <person name="Dougan E. K."/>
            <person name="Thang M."/>
            <person name="Chan C."/>
        </authorList>
    </citation>
    <scope>NUCLEOTIDE SEQUENCE [LARGE SCALE GENOMIC DNA]</scope>
</reference>
<dbReference type="OrthoDB" id="6096490at2759"/>
<dbReference type="EMBL" id="CAMXCT020001073">
    <property type="protein sequence ID" value="CAL1139714.1"/>
    <property type="molecule type" value="Genomic_DNA"/>
</dbReference>
<name>A0A9P1C798_9DINO</name>
<dbReference type="EMBL" id="CAMXCT030001073">
    <property type="protein sequence ID" value="CAL4773651.1"/>
    <property type="molecule type" value="Genomic_DNA"/>
</dbReference>
<reference evidence="2" key="1">
    <citation type="submission" date="2022-10" db="EMBL/GenBank/DDBJ databases">
        <authorList>
            <person name="Chen Y."/>
            <person name="Dougan E. K."/>
            <person name="Chan C."/>
            <person name="Rhodes N."/>
            <person name="Thang M."/>
        </authorList>
    </citation>
    <scope>NUCLEOTIDE SEQUENCE</scope>
</reference>
<dbReference type="Gene3D" id="3.40.50.1110">
    <property type="entry name" value="SGNH hydrolase"/>
    <property type="match status" value="1"/>
</dbReference>
<dbReference type="Proteomes" id="UP001152797">
    <property type="component" value="Unassembled WGS sequence"/>
</dbReference>
<dbReference type="CDD" id="cd00229">
    <property type="entry name" value="SGNH_hydrolase"/>
    <property type="match status" value="1"/>
</dbReference>
<dbReference type="GO" id="GO:0004622">
    <property type="term" value="F:phosphatidylcholine lysophospholipase activity"/>
    <property type="evidence" value="ECO:0007669"/>
    <property type="project" value="TreeGrafter"/>
</dbReference>
<evidence type="ECO:0000313" key="4">
    <source>
        <dbReference type="Proteomes" id="UP001152797"/>
    </source>
</evidence>
<organism evidence="2">
    <name type="scientific">Cladocopium goreaui</name>
    <dbReference type="NCBI Taxonomy" id="2562237"/>
    <lineage>
        <taxon>Eukaryota</taxon>
        <taxon>Sar</taxon>
        <taxon>Alveolata</taxon>
        <taxon>Dinophyceae</taxon>
        <taxon>Suessiales</taxon>
        <taxon>Symbiodiniaceae</taxon>
        <taxon>Cladocopium</taxon>
    </lineage>
</organism>
<dbReference type="InterPro" id="IPR051532">
    <property type="entry name" value="Ester_Hydrolysis_Enzymes"/>
</dbReference>
<gene>
    <name evidence="2" type="ORF">C1SCF055_LOCUS13701</name>
</gene>
<proteinExistence type="predicted"/>